<evidence type="ECO:0000259" key="2">
    <source>
        <dbReference type="Pfam" id="PF13590"/>
    </source>
</evidence>
<keyword evidence="1" id="KW-0732">Signal</keyword>
<gene>
    <name evidence="3" type="ORF">HNR39_002312</name>
</gene>
<feature type="chain" id="PRO_5032469902" description="DUF4136 domain-containing protein" evidence="1">
    <location>
        <begin position="23"/>
        <end position="211"/>
    </location>
</feature>
<comment type="caution">
    <text evidence="3">The sequence shown here is derived from an EMBL/GenBank/DDBJ whole genome shotgun (WGS) entry which is preliminary data.</text>
</comment>
<dbReference type="InterPro" id="IPR025411">
    <property type="entry name" value="DUF4136"/>
</dbReference>
<dbReference type="RefSeq" id="WP_168051883.1">
    <property type="nucleotide sequence ID" value="NZ_JAAOZT010000001.1"/>
</dbReference>
<dbReference type="EMBL" id="JACHHQ010000004">
    <property type="protein sequence ID" value="MBB5200477.1"/>
    <property type="molecule type" value="Genomic_DNA"/>
</dbReference>
<dbReference type="PROSITE" id="PS51257">
    <property type="entry name" value="PROKAR_LIPOPROTEIN"/>
    <property type="match status" value="1"/>
</dbReference>
<dbReference type="AlphaFoldDB" id="A0A840RQ11"/>
<feature type="signal peptide" evidence="1">
    <location>
        <begin position="1"/>
        <end position="22"/>
    </location>
</feature>
<proteinExistence type="predicted"/>
<evidence type="ECO:0000313" key="4">
    <source>
        <dbReference type="Proteomes" id="UP000571084"/>
    </source>
</evidence>
<evidence type="ECO:0000313" key="3">
    <source>
        <dbReference type="EMBL" id="MBB5200477.1"/>
    </source>
</evidence>
<sequence length="211" mass="23621">MKRYLALCIAALCLLLSGCASVIRSDVIAFNEWPANLPDKSFSFIHTAEQENDLEYRSYEAQVSHALQQLGFTQSVNAKATLNVTLSYGVRARDVHTIEPVEIDPGIYGSPFYASGLGYRGFYGPLNGPFWYAPPIVVQREFNYLVFTRHMNVRIARTGDGKKLYDVTVVSEGRISSLPMVMPYLIQSAFSDFPGKSGVPRQVKLKIRNDQ</sequence>
<accession>A0A840RQ11</accession>
<evidence type="ECO:0000256" key="1">
    <source>
        <dbReference type="SAM" id="SignalP"/>
    </source>
</evidence>
<keyword evidence="4" id="KW-1185">Reference proteome</keyword>
<reference evidence="3 4" key="1">
    <citation type="submission" date="2020-08" db="EMBL/GenBank/DDBJ databases">
        <title>Genomic Encyclopedia of Type Strains, Phase IV (KMG-IV): sequencing the most valuable type-strain genomes for metagenomic binning, comparative biology and taxonomic classification.</title>
        <authorList>
            <person name="Goeker M."/>
        </authorList>
    </citation>
    <scope>NUCLEOTIDE SEQUENCE [LARGE SCALE GENOMIC DNA]</scope>
    <source>
        <strain evidence="3 4">DSM 23240</strain>
    </source>
</reference>
<dbReference type="Pfam" id="PF13590">
    <property type="entry name" value="DUF4136"/>
    <property type="match status" value="1"/>
</dbReference>
<protein>
    <recommendedName>
        <fullName evidence="2">DUF4136 domain-containing protein</fullName>
    </recommendedName>
</protein>
<dbReference type="Proteomes" id="UP000571084">
    <property type="component" value="Unassembled WGS sequence"/>
</dbReference>
<feature type="domain" description="DUF4136" evidence="2">
    <location>
        <begin position="30"/>
        <end position="195"/>
    </location>
</feature>
<name>A0A840RQ11_9BURK</name>
<organism evidence="3 4">
    <name type="scientific">Glaciimonas immobilis</name>
    <dbReference type="NCBI Taxonomy" id="728004"/>
    <lineage>
        <taxon>Bacteria</taxon>
        <taxon>Pseudomonadati</taxon>
        <taxon>Pseudomonadota</taxon>
        <taxon>Betaproteobacteria</taxon>
        <taxon>Burkholderiales</taxon>
        <taxon>Oxalobacteraceae</taxon>
        <taxon>Glaciimonas</taxon>
    </lineage>
</organism>